<reference evidence="10 11" key="1">
    <citation type="submission" date="2014-01" db="EMBL/GenBank/DDBJ databases">
        <title>Plasmidome dynamics in the species complex Clostridium novyi sensu lato converts strains of independent lineages into distinctly different pathogens.</title>
        <authorList>
            <person name="Skarin H."/>
            <person name="Segerman B."/>
        </authorList>
    </citation>
    <scope>NUCLEOTIDE SEQUENCE [LARGE SCALE GENOMIC DNA]</scope>
    <source>
        <strain evidence="10 11">4552</strain>
    </source>
</reference>
<keyword evidence="6 7" id="KW-0472">Membrane</keyword>
<dbReference type="GO" id="GO:0004190">
    <property type="term" value="F:aspartic-type endopeptidase activity"/>
    <property type="evidence" value="ECO:0007669"/>
    <property type="project" value="InterPro"/>
</dbReference>
<accession>A0A0A0HZ94</accession>
<feature type="transmembrane region" description="Helical" evidence="7">
    <location>
        <begin position="189"/>
        <end position="210"/>
    </location>
</feature>
<evidence type="ECO:0000256" key="1">
    <source>
        <dbReference type="ARBA" id="ARBA00004651"/>
    </source>
</evidence>
<keyword evidence="5 7" id="KW-1133">Transmembrane helix</keyword>
<evidence type="ECO:0000313" key="10">
    <source>
        <dbReference type="EMBL" id="KGM94539.1"/>
    </source>
</evidence>
<feature type="domain" description="Prepilin peptidase A24 N-terminal" evidence="9">
    <location>
        <begin position="8"/>
        <end position="91"/>
    </location>
</feature>
<comment type="caution">
    <text evidence="10">The sequence shown here is derived from an EMBL/GenBank/DDBJ whole genome shotgun (WGS) entry which is preliminary data.</text>
</comment>
<evidence type="ECO:0000256" key="6">
    <source>
        <dbReference type="ARBA" id="ARBA00023136"/>
    </source>
</evidence>
<evidence type="ECO:0000256" key="4">
    <source>
        <dbReference type="ARBA" id="ARBA00022692"/>
    </source>
</evidence>
<dbReference type="AlphaFoldDB" id="A0A0A0HZ94"/>
<organism evidence="10 11">
    <name type="scientific">Clostridium novyi A str. 4552</name>
    <dbReference type="NCBI Taxonomy" id="1444289"/>
    <lineage>
        <taxon>Bacteria</taxon>
        <taxon>Bacillati</taxon>
        <taxon>Bacillota</taxon>
        <taxon>Clostridia</taxon>
        <taxon>Eubacteriales</taxon>
        <taxon>Clostridiaceae</taxon>
        <taxon>Clostridium</taxon>
    </lineage>
</organism>
<comment type="subcellular location">
    <subcellularLocation>
        <location evidence="1">Cell membrane</location>
        <topology evidence="1">Multi-pass membrane protein</topology>
    </subcellularLocation>
</comment>
<evidence type="ECO:0000256" key="2">
    <source>
        <dbReference type="ARBA" id="ARBA00005801"/>
    </source>
</evidence>
<feature type="transmembrane region" description="Helical" evidence="7">
    <location>
        <begin position="120"/>
        <end position="142"/>
    </location>
</feature>
<dbReference type="Pfam" id="PF06750">
    <property type="entry name" value="A24_N_bact"/>
    <property type="match status" value="1"/>
</dbReference>
<evidence type="ECO:0000259" key="8">
    <source>
        <dbReference type="Pfam" id="PF01478"/>
    </source>
</evidence>
<dbReference type="GO" id="GO:0006465">
    <property type="term" value="P:signal peptide processing"/>
    <property type="evidence" value="ECO:0007669"/>
    <property type="project" value="TreeGrafter"/>
</dbReference>
<feature type="transmembrane region" description="Helical" evidence="7">
    <location>
        <begin position="97"/>
        <end position="114"/>
    </location>
</feature>
<dbReference type="InterPro" id="IPR000045">
    <property type="entry name" value="Prepilin_IV_endopep_pep"/>
</dbReference>
<evidence type="ECO:0000313" key="11">
    <source>
        <dbReference type="Proteomes" id="UP000030012"/>
    </source>
</evidence>
<evidence type="ECO:0000256" key="7">
    <source>
        <dbReference type="SAM" id="Phobius"/>
    </source>
</evidence>
<sequence length="246" mass="27110">MISIIFFILGTIIGSFLNVCICRIPAGESIVYPPSHCSNCKNNIKPYDLIPIISYVILKGQCRYCNEKISIKSPLMELFTGIMFLGLYLKFGITLELIKYLILFSFLIVIGGIDCNTTDVYFSTTSAGIGIGALFLAANWYFKLPIKTYFIGAIIGGIFILLIAVLTGGMGFGDVEICILSGIYIGTKLTILMLFLSFILGGAVGAILIISKKKSRKDYIPFGPYISIATMISVLFGEKIINWYLY</sequence>
<comment type="similarity">
    <text evidence="2">Belongs to the peptidase A24 family.</text>
</comment>
<dbReference type="Gene3D" id="1.20.120.1220">
    <property type="match status" value="1"/>
</dbReference>
<dbReference type="InterPro" id="IPR050882">
    <property type="entry name" value="Prepilin_peptidase/N-MTase"/>
</dbReference>
<feature type="transmembrane region" description="Helical" evidence="7">
    <location>
        <begin position="222"/>
        <end position="245"/>
    </location>
</feature>
<name>A0A0A0HZ94_CLONO</name>
<evidence type="ECO:0000256" key="3">
    <source>
        <dbReference type="ARBA" id="ARBA00022475"/>
    </source>
</evidence>
<dbReference type="InterPro" id="IPR010627">
    <property type="entry name" value="Prepilin_pept_A24_N"/>
</dbReference>
<feature type="domain" description="Prepilin type IV endopeptidase peptidase" evidence="8">
    <location>
        <begin position="101"/>
        <end position="205"/>
    </location>
</feature>
<dbReference type="Proteomes" id="UP000030012">
    <property type="component" value="Unassembled WGS sequence"/>
</dbReference>
<evidence type="ECO:0000259" key="9">
    <source>
        <dbReference type="Pfam" id="PF06750"/>
    </source>
</evidence>
<gene>
    <name evidence="10" type="ORF">Z968_11605</name>
</gene>
<dbReference type="PANTHER" id="PTHR30487:SF0">
    <property type="entry name" value="PREPILIN LEADER PEPTIDASE_N-METHYLTRANSFERASE-RELATED"/>
    <property type="match status" value="1"/>
</dbReference>
<dbReference type="RefSeq" id="WP_039256159.1">
    <property type="nucleotide sequence ID" value="NZ_JENJ01000070.1"/>
</dbReference>
<dbReference type="PANTHER" id="PTHR30487">
    <property type="entry name" value="TYPE 4 PREPILIN-LIKE PROTEINS LEADER PEPTIDE-PROCESSING ENZYME"/>
    <property type="match status" value="1"/>
</dbReference>
<feature type="transmembrane region" description="Helical" evidence="7">
    <location>
        <begin position="149"/>
        <end position="169"/>
    </location>
</feature>
<dbReference type="OrthoDB" id="9789291at2"/>
<keyword evidence="4 7" id="KW-0812">Transmembrane</keyword>
<proteinExistence type="inferred from homology"/>
<dbReference type="EMBL" id="JENJ01000070">
    <property type="protein sequence ID" value="KGM94539.1"/>
    <property type="molecule type" value="Genomic_DNA"/>
</dbReference>
<dbReference type="GO" id="GO:0005886">
    <property type="term" value="C:plasma membrane"/>
    <property type="evidence" value="ECO:0007669"/>
    <property type="project" value="UniProtKB-SubCell"/>
</dbReference>
<keyword evidence="3" id="KW-1003">Cell membrane</keyword>
<evidence type="ECO:0000256" key="5">
    <source>
        <dbReference type="ARBA" id="ARBA00022989"/>
    </source>
</evidence>
<protein>
    <submittedName>
        <fullName evidence="10">Peptidase A24</fullName>
    </submittedName>
</protein>
<dbReference type="Pfam" id="PF01478">
    <property type="entry name" value="Peptidase_A24"/>
    <property type="match status" value="1"/>
</dbReference>